<dbReference type="Proteomes" id="UP001293593">
    <property type="component" value="Unassembled WGS sequence"/>
</dbReference>
<protein>
    <submittedName>
        <fullName evidence="2">Uncharacterized protein</fullName>
    </submittedName>
</protein>
<accession>A0AAE1JCJ3</accession>
<evidence type="ECO:0000256" key="1">
    <source>
        <dbReference type="SAM" id="MobiDB-lite"/>
    </source>
</evidence>
<name>A0AAE1JCJ3_9FABA</name>
<feature type="compositionally biased region" description="Polar residues" evidence="1">
    <location>
        <begin position="1"/>
        <end position="20"/>
    </location>
</feature>
<keyword evidence="3" id="KW-1185">Reference proteome</keyword>
<organism evidence="2 3">
    <name type="scientific">Acacia crassicarpa</name>
    <name type="common">northern wattle</name>
    <dbReference type="NCBI Taxonomy" id="499986"/>
    <lineage>
        <taxon>Eukaryota</taxon>
        <taxon>Viridiplantae</taxon>
        <taxon>Streptophyta</taxon>
        <taxon>Embryophyta</taxon>
        <taxon>Tracheophyta</taxon>
        <taxon>Spermatophyta</taxon>
        <taxon>Magnoliopsida</taxon>
        <taxon>eudicotyledons</taxon>
        <taxon>Gunneridae</taxon>
        <taxon>Pentapetalae</taxon>
        <taxon>rosids</taxon>
        <taxon>fabids</taxon>
        <taxon>Fabales</taxon>
        <taxon>Fabaceae</taxon>
        <taxon>Caesalpinioideae</taxon>
        <taxon>mimosoid clade</taxon>
        <taxon>Acacieae</taxon>
        <taxon>Acacia</taxon>
    </lineage>
</organism>
<feature type="region of interest" description="Disordered" evidence="1">
    <location>
        <begin position="1"/>
        <end position="26"/>
    </location>
</feature>
<comment type="caution">
    <text evidence="2">The sequence shown here is derived from an EMBL/GenBank/DDBJ whole genome shotgun (WGS) entry which is preliminary data.</text>
</comment>
<gene>
    <name evidence="2" type="ORF">QN277_024596</name>
</gene>
<evidence type="ECO:0000313" key="3">
    <source>
        <dbReference type="Proteomes" id="UP001293593"/>
    </source>
</evidence>
<dbReference type="EMBL" id="JAWXYG010000007">
    <property type="protein sequence ID" value="KAK4267870.1"/>
    <property type="molecule type" value="Genomic_DNA"/>
</dbReference>
<evidence type="ECO:0000313" key="2">
    <source>
        <dbReference type="EMBL" id="KAK4267870.1"/>
    </source>
</evidence>
<proteinExistence type="predicted"/>
<sequence length="39" mass="4171">MVDVSGSSGTQNRMASASSDLSHHDIPSSNFLIIFGTRF</sequence>
<reference evidence="2" key="1">
    <citation type="submission" date="2023-10" db="EMBL/GenBank/DDBJ databases">
        <title>Chromosome-level genome of the transformable northern wattle, Acacia crassicarpa.</title>
        <authorList>
            <person name="Massaro I."/>
            <person name="Sinha N.R."/>
            <person name="Poethig S."/>
            <person name="Leichty A.R."/>
        </authorList>
    </citation>
    <scope>NUCLEOTIDE SEQUENCE</scope>
    <source>
        <strain evidence="2">Acra3RX</strain>
        <tissue evidence="2">Leaf</tissue>
    </source>
</reference>
<dbReference type="AlphaFoldDB" id="A0AAE1JCJ3"/>